<dbReference type="GO" id="GO:0004674">
    <property type="term" value="F:protein serine/threonine kinase activity"/>
    <property type="evidence" value="ECO:0007669"/>
    <property type="project" value="TreeGrafter"/>
</dbReference>
<sequence length="140" mass="16076">MFVLNVFFVLTTLICGIRSQGEATNSMTTHLDIAFIMDTTGSMGPYIETARNNIKRVVQEITEISESHIRFALIEYRDHKPEENTYVYRKLRLYAVVTTNASWLENQKQTAVVIYPRLLLLHCTRGVHCHGTTLQSRLLS</sequence>
<evidence type="ECO:0000259" key="2">
    <source>
        <dbReference type="PROSITE" id="PS50234"/>
    </source>
</evidence>
<dbReference type="InterPro" id="IPR036465">
    <property type="entry name" value="vWFA_dom_sf"/>
</dbReference>
<organism evidence="3 4">
    <name type="scientific">Dreissena polymorpha</name>
    <name type="common">Zebra mussel</name>
    <name type="synonym">Mytilus polymorpha</name>
    <dbReference type="NCBI Taxonomy" id="45954"/>
    <lineage>
        <taxon>Eukaryota</taxon>
        <taxon>Metazoa</taxon>
        <taxon>Spiralia</taxon>
        <taxon>Lophotrochozoa</taxon>
        <taxon>Mollusca</taxon>
        <taxon>Bivalvia</taxon>
        <taxon>Autobranchia</taxon>
        <taxon>Heteroconchia</taxon>
        <taxon>Euheterodonta</taxon>
        <taxon>Imparidentia</taxon>
        <taxon>Neoheterodontei</taxon>
        <taxon>Myida</taxon>
        <taxon>Dreissenoidea</taxon>
        <taxon>Dreissenidae</taxon>
        <taxon>Dreissena</taxon>
    </lineage>
</organism>
<dbReference type="Gene3D" id="3.40.50.410">
    <property type="entry name" value="von Willebrand factor, type A domain"/>
    <property type="match status" value="1"/>
</dbReference>
<evidence type="ECO:0000256" key="1">
    <source>
        <dbReference type="SAM" id="SignalP"/>
    </source>
</evidence>
<dbReference type="PANTHER" id="PTHR47763:SF1">
    <property type="entry name" value="DUF659 DOMAIN-CONTAINING PROTEIN"/>
    <property type="match status" value="1"/>
</dbReference>
<feature type="signal peptide" evidence="1">
    <location>
        <begin position="1"/>
        <end position="19"/>
    </location>
</feature>
<evidence type="ECO:0000313" key="4">
    <source>
        <dbReference type="Proteomes" id="UP000828390"/>
    </source>
</evidence>
<evidence type="ECO:0000313" key="3">
    <source>
        <dbReference type="EMBL" id="KAH3748505.1"/>
    </source>
</evidence>
<dbReference type="AlphaFoldDB" id="A0A9D4DHJ2"/>
<gene>
    <name evidence="3" type="ORF">DPMN_182951</name>
</gene>
<comment type="caution">
    <text evidence="3">The sequence shown here is derived from an EMBL/GenBank/DDBJ whole genome shotgun (WGS) entry which is preliminary data.</text>
</comment>
<keyword evidence="1" id="KW-0732">Signal</keyword>
<dbReference type="PANTHER" id="PTHR47763">
    <property type="entry name" value="ALPHA-PROTEIN KINASE VWKA"/>
    <property type="match status" value="1"/>
</dbReference>
<dbReference type="GO" id="GO:0005737">
    <property type="term" value="C:cytoplasm"/>
    <property type="evidence" value="ECO:0007669"/>
    <property type="project" value="TreeGrafter"/>
</dbReference>
<reference evidence="3" key="1">
    <citation type="journal article" date="2019" name="bioRxiv">
        <title>The Genome of the Zebra Mussel, Dreissena polymorpha: A Resource for Invasive Species Research.</title>
        <authorList>
            <person name="McCartney M.A."/>
            <person name="Auch B."/>
            <person name="Kono T."/>
            <person name="Mallez S."/>
            <person name="Zhang Y."/>
            <person name="Obille A."/>
            <person name="Becker A."/>
            <person name="Abrahante J.E."/>
            <person name="Garbe J."/>
            <person name="Badalamenti J.P."/>
            <person name="Herman A."/>
            <person name="Mangelson H."/>
            <person name="Liachko I."/>
            <person name="Sullivan S."/>
            <person name="Sone E.D."/>
            <person name="Koren S."/>
            <person name="Silverstein K.A.T."/>
            <person name="Beckman K.B."/>
            <person name="Gohl D.M."/>
        </authorList>
    </citation>
    <scope>NUCLEOTIDE SEQUENCE</scope>
    <source>
        <strain evidence="3">Duluth1</strain>
        <tissue evidence="3">Whole animal</tissue>
    </source>
</reference>
<keyword evidence="4" id="KW-1185">Reference proteome</keyword>
<reference evidence="3" key="2">
    <citation type="submission" date="2020-11" db="EMBL/GenBank/DDBJ databases">
        <authorList>
            <person name="McCartney M.A."/>
            <person name="Auch B."/>
            <person name="Kono T."/>
            <person name="Mallez S."/>
            <person name="Becker A."/>
            <person name="Gohl D.M."/>
            <person name="Silverstein K.A.T."/>
            <person name="Koren S."/>
            <person name="Bechman K.B."/>
            <person name="Herman A."/>
            <person name="Abrahante J.E."/>
            <person name="Garbe J."/>
        </authorList>
    </citation>
    <scope>NUCLEOTIDE SEQUENCE</scope>
    <source>
        <strain evidence="3">Duluth1</strain>
        <tissue evidence="3">Whole animal</tissue>
    </source>
</reference>
<name>A0A9D4DHJ2_DREPO</name>
<dbReference type="EMBL" id="JAIWYP010000010">
    <property type="protein sequence ID" value="KAH3748505.1"/>
    <property type="molecule type" value="Genomic_DNA"/>
</dbReference>
<dbReference type="PROSITE" id="PS50234">
    <property type="entry name" value="VWFA"/>
    <property type="match status" value="1"/>
</dbReference>
<dbReference type="Pfam" id="PF00092">
    <property type="entry name" value="VWA"/>
    <property type="match status" value="1"/>
</dbReference>
<feature type="chain" id="PRO_5039371514" description="VWFA domain-containing protein" evidence="1">
    <location>
        <begin position="20"/>
        <end position="140"/>
    </location>
</feature>
<accession>A0A9D4DHJ2</accession>
<dbReference type="Proteomes" id="UP000828390">
    <property type="component" value="Unassembled WGS sequence"/>
</dbReference>
<dbReference type="InterPro" id="IPR002035">
    <property type="entry name" value="VWF_A"/>
</dbReference>
<dbReference type="SUPFAM" id="SSF53300">
    <property type="entry name" value="vWA-like"/>
    <property type="match status" value="1"/>
</dbReference>
<dbReference type="InterPro" id="IPR052969">
    <property type="entry name" value="Thr-specific_kinase-like"/>
</dbReference>
<protein>
    <recommendedName>
        <fullName evidence="2">VWFA domain-containing protein</fullName>
    </recommendedName>
</protein>
<feature type="domain" description="VWFA" evidence="2">
    <location>
        <begin position="32"/>
        <end position="76"/>
    </location>
</feature>
<proteinExistence type="predicted"/>